<evidence type="ECO:0000256" key="1">
    <source>
        <dbReference type="ARBA" id="ARBA00001947"/>
    </source>
</evidence>
<dbReference type="Pfam" id="PF09261">
    <property type="entry name" value="Alpha-mann_mid"/>
    <property type="match status" value="1"/>
</dbReference>
<name>A0A0V0QNK1_PSEPJ</name>
<dbReference type="GO" id="GO:0006013">
    <property type="term" value="P:mannose metabolic process"/>
    <property type="evidence" value="ECO:0007669"/>
    <property type="project" value="InterPro"/>
</dbReference>
<protein>
    <submittedName>
        <fullName evidence="9">Glycoside hydrolase/deacetylase, beta/alpha-barrel</fullName>
    </submittedName>
</protein>
<evidence type="ECO:0000259" key="8">
    <source>
        <dbReference type="SMART" id="SM00872"/>
    </source>
</evidence>
<accession>A0A0V0QNK1</accession>
<evidence type="ECO:0000313" key="10">
    <source>
        <dbReference type="Proteomes" id="UP000054937"/>
    </source>
</evidence>
<dbReference type="InterPro" id="IPR037094">
    <property type="entry name" value="Glyco_hydro_38_cen_sf"/>
</dbReference>
<keyword evidence="7" id="KW-0326">Glycosidase</keyword>
<sequence length="453" mass="53895">MGNVSSHYPGNSILHPIGNDASFENVTYSFDKYNNLIQKINDNSQYNTEIVYSTLDDYFTNYYIYNKNKSSNYYESIDKKKNLKISQKNDNDDFFPYRDDYNTYWTGFYSTNPNIKVFTNYIGRFLQKSRNLINIIQIFMKDTYFEIGKINQKDLEKLLNNMEQQVSILQHHDAVTGTCKKRVLTGYIEDSYKVLKQFQKQLEKLFYLKTEKNTIYPVFCQIKPEKQSYCKLPEMEKETYLLNILNFQFNDKKNRIIKIQISQQLSEILQNYQIYDLNNNLIKGEIHQYKFLTLQTKIPNLENFTGELILEISVPNIKNNNFFYTDSNGLFRIKRQINKQQKYQQHFDIGNKIPGNFYPITRFLTINDTNSRLTVFTDRTQGASSLKNGTIQLNIYRQTPKDDGKGIGEKLVDSNSYQFNHYLLFNFTQNQERNFQQKQDQKYEILSYQLSHQ</sequence>
<dbReference type="GO" id="GO:0004559">
    <property type="term" value="F:alpha-mannosidase activity"/>
    <property type="evidence" value="ECO:0007669"/>
    <property type="project" value="InterPro"/>
</dbReference>
<keyword evidence="4 9" id="KW-0378">Hydrolase</keyword>
<keyword evidence="6" id="KW-1015">Disulfide bond</keyword>
<keyword evidence="10" id="KW-1185">Reference proteome</keyword>
<proteinExistence type="inferred from homology"/>
<dbReference type="Pfam" id="PF07748">
    <property type="entry name" value="Glyco_hydro_38C"/>
    <property type="match status" value="1"/>
</dbReference>
<dbReference type="InParanoid" id="A0A0V0QNK1"/>
<dbReference type="AlphaFoldDB" id="A0A0V0QNK1"/>
<comment type="caution">
    <text evidence="9">The sequence shown here is derived from an EMBL/GenBank/DDBJ whole genome shotgun (WGS) entry which is preliminary data.</text>
</comment>
<dbReference type="InterPro" id="IPR050843">
    <property type="entry name" value="Glycosyl_Hydrlase_38"/>
</dbReference>
<evidence type="ECO:0000256" key="7">
    <source>
        <dbReference type="ARBA" id="ARBA00023295"/>
    </source>
</evidence>
<comment type="similarity">
    <text evidence="2">Belongs to the glycosyl hydrolase 38 family.</text>
</comment>
<dbReference type="OrthoDB" id="441398at2759"/>
<dbReference type="PANTHER" id="PTHR11607">
    <property type="entry name" value="ALPHA-MANNOSIDASE"/>
    <property type="match status" value="1"/>
</dbReference>
<evidence type="ECO:0000256" key="6">
    <source>
        <dbReference type="ARBA" id="ARBA00023157"/>
    </source>
</evidence>
<dbReference type="InterPro" id="IPR027291">
    <property type="entry name" value="Glyco_hydro_38_N_sf"/>
</dbReference>
<dbReference type="Gene3D" id="2.70.98.30">
    <property type="entry name" value="Golgi alpha-mannosidase II, domain 4"/>
    <property type="match status" value="1"/>
</dbReference>
<dbReference type="Gene3D" id="1.20.1270.50">
    <property type="entry name" value="Glycoside hydrolase family 38, central domain"/>
    <property type="match status" value="1"/>
</dbReference>
<dbReference type="InterPro" id="IPR011330">
    <property type="entry name" value="Glyco_hydro/deAcase_b/a-brl"/>
</dbReference>
<dbReference type="SMART" id="SM00872">
    <property type="entry name" value="Alpha-mann_mid"/>
    <property type="match status" value="1"/>
</dbReference>
<dbReference type="SUPFAM" id="SSF88688">
    <property type="entry name" value="Families 57/38 glycoside transferase middle domain"/>
    <property type="match status" value="1"/>
</dbReference>
<comment type="cofactor">
    <cofactor evidence="1">
        <name>Zn(2+)</name>
        <dbReference type="ChEBI" id="CHEBI:29105"/>
    </cofactor>
</comment>
<evidence type="ECO:0000313" key="9">
    <source>
        <dbReference type="EMBL" id="KRX03867.1"/>
    </source>
</evidence>
<dbReference type="GO" id="GO:0030246">
    <property type="term" value="F:carbohydrate binding"/>
    <property type="evidence" value="ECO:0007669"/>
    <property type="project" value="InterPro"/>
</dbReference>
<dbReference type="SUPFAM" id="SSF88713">
    <property type="entry name" value="Glycoside hydrolase/deacetylase"/>
    <property type="match status" value="1"/>
</dbReference>
<evidence type="ECO:0000256" key="5">
    <source>
        <dbReference type="ARBA" id="ARBA00022833"/>
    </source>
</evidence>
<organism evidence="9 10">
    <name type="scientific">Pseudocohnilembus persalinus</name>
    <name type="common">Ciliate</name>
    <dbReference type="NCBI Taxonomy" id="266149"/>
    <lineage>
        <taxon>Eukaryota</taxon>
        <taxon>Sar</taxon>
        <taxon>Alveolata</taxon>
        <taxon>Ciliophora</taxon>
        <taxon>Intramacronucleata</taxon>
        <taxon>Oligohymenophorea</taxon>
        <taxon>Scuticociliatia</taxon>
        <taxon>Philasterida</taxon>
        <taxon>Pseudocohnilembidae</taxon>
        <taxon>Pseudocohnilembus</taxon>
    </lineage>
</organism>
<reference evidence="9 10" key="1">
    <citation type="journal article" date="2015" name="Sci. Rep.">
        <title>Genome of the facultative scuticociliatosis pathogen Pseudocohnilembus persalinus provides insight into its virulence through horizontal gene transfer.</title>
        <authorList>
            <person name="Xiong J."/>
            <person name="Wang G."/>
            <person name="Cheng J."/>
            <person name="Tian M."/>
            <person name="Pan X."/>
            <person name="Warren A."/>
            <person name="Jiang C."/>
            <person name="Yuan D."/>
            <person name="Miao W."/>
        </authorList>
    </citation>
    <scope>NUCLEOTIDE SEQUENCE [LARGE SCALE GENOMIC DNA]</scope>
    <source>
        <strain evidence="9">36N120E</strain>
    </source>
</reference>
<gene>
    <name evidence="9" type="ORF">PPERSA_04745</name>
</gene>
<dbReference type="SUPFAM" id="SSF74650">
    <property type="entry name" value="Galactose mutarotase-like"/>
    <property type="match status" value="1"/>
</dbReference>
<dbReference type="GO" id="GO:0046872">
    <property type="term" value="F:metal ion binding"/>
    <property type="evidence" value="ECO:0007669"/>
    <property type="project" value="UniProtKB-KW"/>
</dbReference>
<evidence type="ECO:0000256" key="3">
    <source>
        <dbReference type="ARBA" id="ARBA00022723"/>
    </source>
</evidence>
<keyword evidence="5" id="KW-0862">Zinc</keyword>
<dbReference type="InterPro" id="IPR028995">
    <property type="entry name" value="Glyco_hydro_57/38_cen_sf"/>
</dbReference>
<dbReference type="Proteomes" id="UP000054937">
    <property type="component" value="Unassembled WGS sequence"/>
</dbReference>
<evidence type="ECO:0000256" key="2">
    <source>
        <dbReference type="ARBA" id="ARBA00009792"/>
    </source>
</evidence>
<dbReference type="InterPro" id="IPR011682">
    <property type="entry name" value="Glyco_hydro_38_C"/>
</dbReference>
<dbReference type="EMBL" id="LDAU01000124">
    <property type="protein sequence ID" value="KRX03867.1"/>
    <property type="molecule type" value="Genomic_DNA"/>
</dbReference>
<dbReference type="PANTHER" id="PTHR11607:SF3">
    <property type="entry name" value="LYSOSOMAL ALPHA-MANNOSIDASE"/>
    <property type="match status" value="1"/>
</dbReference>
<evidence type="ECO:0000256" key="4">
    <source>
        <dbReference type="ARBA" id="ARBA00022801"/>
    </source>
</evidence>
<keyword evidence="3" id="KW-0479">Metal-binding</keyword>
<feature type="domain" description="Glycoside hydrolase family 38 central" evidence="8">
    <location>
        <begin position="103"/>
        <end position="191"/>
    </location>
</feature>
<dbReference type="InterPro" id="IPR011013">
    <property type="entry name" value="Gal_mutarotase_sf_dom"/>
</dbReference>
<dbReference type="Gene3D" id="3.20.110.10">
    <property type="entry name" value="Glycoside hydrolase 38, N terminal domain"/>
    <property type="match status" value="1"/>
</dbReference>
<dbReference type="InterPro" id="IPR015341">
    <property type="entry name" value="Glyco_hydro_38_cen"/>
</dbReference>